<dbReference type="AlphaFoldDB" id="A0A0D6JSD5"/>
<proteinExistence type="predicted"/>
<dbReference type="RefSeq" id="WP_089779005.1">
    <property type="nucleotide sequence ID" value="NZ_CABLRR010000002.1"/>
</dbReference>
<dbReference type="Proteomes" id="UP000198902">
    <property type="component" value="Unassembled WGS sequence"/>
</dbReference>
<evidence type="ECO:0000313" key="2">
    <source>
        <dbReference type="Proteomes" id="UP000198902"/>
    </source>
</evidence>
<keyword evidence="2" id="KW-1185">Reference proteome</keyword>
<dbReference type="EMBL" id="CSTE01000002">
    <property type="protein sequence ID" value="CQR50764.1"/>
    <property type="molecule type" value="Genomic_DNA"/>
</dbReference>
<sequence>MLHDAAAKPGTLSADELRAAYEDEIRRAVDAAGPETAAEAAGVSEAALSNGVLDLTLEQAAAVLELADGNPDADAIVWEFRDHLLMGMTSGILDVDTLASEVDLDLSGQEIQQAIEGRTAATLNELAAIHHVIAVRNER</sequence>
<protein>
    <submittedName>
        <fullName evidence="1">Uncharacterized protein</fullName>
    </submittedName>
</protein>
<reference evidence="2" key="1">
    <citation type="submission" date="2015-03" db="EMBL/GenBank/DDBJ databases">
        <authorList>
            <person name="Urmite Genomes"/>
        </authorList>
    </citation>
    <scope>NUCLEOTIDE SEQUENCE [LARGE SCALE GENOMIC DNA]</scope>
    <source>
        <strain evidence="2">Arc-Hr</strain>
    </source>
</reference>
<name>A0A0D6JSD5_9EURY</name>
<accession>A0A0D6JSD5</accession>
<dbReference type="OrthoDB" id="306692at2157"/>
<gene>
    <name evidence="1" type="ORF">BN996_02247</name>
</gene>
<dbReference type="Pfam" id="PF19104">
    <property type="entry name" value="DUF5791"/>
    <property type="match status" value="1"/>
</dbReference>
<dbReference type="InterPro" id="IPR043809">
    <property type="entry name" value="DUF5791"/>
</dbReference>
<evidence type="ECO:0000313" key="1">
    <source>
        <dbReference type="EMBL" id="CQR50764.1"/>
    </source>
</evidence>
<organism evidence="1 2">
    <name type="scientific">Haloferax massiliensis</name>
    <dbReference type="NCBI Taxonomy" id="1476858"/>
    <lineage>
        <taxon>Archaea</taxon>
        <taxon>Methanobacteriati</taxon>
        <taxon>Methanobacteriota</taxon>
        <taxon>Stenosarchaea group</taxon>
        <taxon>Halobacteria</taxon>
        <taxon>Halobacteriales</taxon>
        <taxon>Haloferacaceae</taxon>
        <taxon>Haloferax</taxon>
    </lineage>
</organism>